<protein>
    <submittedName>
        <fullName evidence="2">Glycoside hydrolase family 99-like domain-containing protein</fullName>
    </submittedName>
</protein>
<accession>A0A9D9J5N7</accession>
<evidence type="ECO:0000313" key="3">
    <source>
        <dbReference type="Proteomes" id="UP000823750"/>
    </source>
</evidence>
<keyword evidence="2" id="KW-0378">Hydrolase</keyword>
<dbReference type="AlphaFoldDB" id="A0A9D9J5N7"/>
<gene>
    <name evidence="2" type="ORF">IAB78_07795</name>
</gene>
<dbReference type="GO" id="GO:0016787">
    <property type="term" value="F:hydrolase activity"/>
    <property type="evidence" value="ECO:0007669"/>
    <property type="project" value="UniProtKB-KW"/>
</dbReference>
<reference evidence="2" key="1">
    <citation type="submission" date="2020-10" db="EMBL/GenBank/DDBJ databases">
        <authorList>
            <person name="Gilroy R."/>
        </authorList>
    </citation>
    <scope>NUCLEOTIDE SEQUENCE</scope>
    <source>
        <strain evidence="2">B2-16538</strain>
    </source>
</reference>
<dbReference type="Proteomes" id="UP000823750">
    <property type="component" value="Unassembled WGS sequence"/>
</dbReference>
<feature type="signal peptide" evidence="1">
    <location>
        <begin position="1"/>
        <end position="19"/>
    </location>
</feature>
<comment type="caution">
    <text evidence="2">The sequence shown here is derived from an EMBL/GenBank/DDBJ whole genome shotgun (WGS) entry which is preliminary data.</text>
</comment>
<organism evidence="2 3">
    <name type="scientific">Candidatus Cryptobacteroides excrementavium</name>
    <dbReference type="NCBI Taxonomy" id="2840759"/>
    <lineage>
        <taxon>Bacteria</taxon>
        <taxon>Pseudomonadati</taxon>
        <taxon>Bacteroidota</taxon>
        <taxon>Bacteroidia</taxon>
        <taxon>Bacteroidales</taxon>
        <taxon>Candidatus Cryptobacteroides</taxon>
    </lineage>
</organism>
<evidence type="ECO:0000256" key="1">
    <source>
        <dbReference type="SAM" id="SignalP"/>
    </source>
</evidence>
<proteinExistence type="predicted"/>
<keyword evidence="1" id="KW-0732">Signal</keyword>
<dbReference type="Pfam" id="PF14307">
    <property type="entry name" value="Glyco_tran_WbsX"/>
    <property type="match status" value="1"/>
</dbReference>
<dbReference type="Gene3D" id="3.20.20.80">
    <property type="entry name" value="Glycosidases"/>
    <property type="match status" value="1"/>
</dbReference>
<dbReference type="InterPro" id="IPR032719">
    <property type="entry name" value="WbsX"/>
</dbReference>
<reference evidence="2" key="2">
    <citation type="journal article" date="2021" name="PeerJ">
        <title>Extensive microbial diversity within the chicken gut microbiome revealed by metagenomics and culture.</title>
        <authorList>
            <person name="Gilroy R."/>
            <person name="Ravi A."/>
            <person name="Getino M."/>
            <person name="Pursley I."/>
            <person name="Horton D.L."/>
            <person name="Alikhan N.F."/>
            <person name="Baker D."/>
            <person name="Gharbi K."/>
            <person name="Hall N."/>
            <person name="Watson M."/>
            <person name="Adriaenssens E.M."/>
            <person name="Foster-Nyarko E."/>
            <person name="Jarju S."/>
            <person name="Secka A."/>
            <person name="Antonio M."/>
            <person name="Oren A."/>
            <person name="Chaudhuri R.R."/>
            <person name="La Ragione R."/>
            <person name="Hildebrand F."/>
            <person name="Pallen M.J."/>
        </authorList>
    </citation>
    <scope>NUCLEOTIDE SEQUENCE</scope>
    <source>
        <strain evidence="2">B2-16538</strain>
    </source>
</reference>
<evidence type="ECO:0000313" key="2">
    <source>
        <dbReference type="EMBL" id="MBO8486310.1"/>
    </source>
</evidence>
<sequence>MKKVLIMPAAVMAAALAMSCEQDLYLPPDWNYDIPYTPVTSEIHLGALYHNYTDATWASAQYTPVLNQTMEDGEVIAETPYTSTQVGVLTQQGEWAASAGIEFFVFPYNASETDNNLLANYEIYYNQGEMPVDVVINYSFSHLGLTELAGSGAGFDAVVADFKTLYTTVFSKPWYYRLPDGRPVIIVSGMNNDAYDYSLFVPAFRTAMAEFTSELQAQNGSVDDNAMNFYLIGENTANWPAPQTNERAARYLDANYTGRWYPESRYERWSSFYPFTDMAWSNWRDYAAGWGNDFIPCIYPEFHITESGTRSIDRSEENYTDFCNVAKRNLGSQRIVLINSWNDYTNDTALEPTAEYGEKYMQITYDQFKK</sequence>
<dbReference type="EMBL" id="JADILX010000120">
    <property type="protein sequence ID" value="MBO8486310.1"/>
    <property type="molecule type" value="Genomic_DNA"/>
</dbReference>
<dbReference type="PROSITE" id="PS51257">
    <property type="entry name" value="PROKAR_LIPOPROTEIN"/>
    <property type="match status" value="1"/>
</dbReference>
<name>A0A9D9J5N7_9BACT</name>
<feature type="chain" id="PRO_5039415353" evidence="1">
    <location>
        <begin position="20"/>
        <end position="370"/>
    </location>
</feature>